<evidence type="ECO:0000313" key="2">
    <source>
        <dbReference type="EMBL" id="SUE72823.1"/>
    </source>
</evidence>
<accession>A0A379PLL3</accession>
<gene>
    <name evidence="2" type="ORF">NCTC10692_04980</name>
</gene>
<evidence type="ECO:0000313" key="3">
    <source>
        <dbReference type="Proteomes" id="UP000255303"/>
    </source>
</evidence>
<sequence length="303" mass="32470">MGGSLSKRLASLSTASKLMLGFALVLILTALVAVTGLLALREVSAGAELQQRMSALGEQVLRMRQSEQAFALSGDSQHAARLAEQAEAILQAGQALQGELDSDRAAILAQVEPALADYRSAFARYVELTDNMQLSLQAADWLVVSAANSLDLLQEGLTEDGVDLLKSSQGEQGGDSVLQAGKVGKIHQLLLQALDQARQRLEASRRSDSSELAEIAQAGEAQALAAELRDALDDPGYAAVLGEVVVNVDSFNERLKEYATQLQQKNRYTGNWSLRSSSCCSESSWPWTRNARPCMPSVRPAAV</sequence>
<dbReference type="SMART" id="SM01358">
    <property type="entry name" value="HBM"/>
    <property type="match status" value="1"/>
</dbReference>
<protein>
    <submittedName>
        <fullName evidence="2">Methyl-accepting chemotaxis sensory transducer</fullName>
    </submittedName>
</protein>
<dbReference type="InterPro" id="IPR032255">
    <property type="entry name" value="HBM"/>
</dbReference>
<dbReference type="EMBL" id="UGUV01000005">
    <property type="protein sequence ID" value="SUE72823.1"/>
    <property type="molecule type" value="Genomic_DNA"/>
</dbReference>
<organism evidence="2 3">
    <name type="scientific">Ectopseudomonas oleovorans</name>
    <name type="common">Pseudomonas oleovorans</name>
    <dbReference type="NCBI Taxonomy" id="301"/>
    <lineage>
        <taxon>Bacteria</taxon>
        <taxon>Pseudomonadati</taxon>
        <taxon>Pseudomonadota</taxon>
        <taxon>Gammaproteobacteria</taxon>
        <taxon>Pseudomonadales</taxon>
        <taxon>Pseudomonadaceae</taxon>
        <taxon>Ectopseudomonas</taxon>
    </lineage>
</organism>
<reference evidence="2 3" key="1">
    <citation type="submission" date="2018-06" db="EMBL/GenBank/DDBJ databases">
        <authorList>
            <consortium name="Pathogen Informatics"/>
            <person name="Doyle S."/>
        </authorList>
    </citation>
    <scope>NUCLEOTIDE SEQUENCE [LARGE SCALE GENOMIC DNA]</scope>
    <source>
        <strain evidence="2 3">NCTC10692</strain>
    </source>
</reference>
<proteinExistence type="predicted"/>
<evidence type="ECO:0000259" key="1">
    <source>
        <dbReference type="SMART" id="SM01358"/>
    </source>
</evidence>
<dbReference type="AlphaFoldDB" id="A0A379PLL3"/>
<dbReference type="Gene3D" id="1.20.1440.210">
    <property type="match status" value="1"/>
</dbReference>
<name>A0A379PLL3_ECTOL</name>
<dbReference type="Proteomes" id="UP000255303">
    <property type="component" value="Unassembled WGS sequence"/>
</dbReference>
<feature type="domain" description="HBM" evidence="1">
    <location>
        <begin position="37"/>
        <end position="285"/>
    </location>
</feature>